<dbReference type="Proteomes" id="UP000036261">
    <property type="component" value="Unassembled WGS sequence"/>
</dbReference>
<evidence type="ECO:0000256" key="2">
    <source>
        <dbReference type="ARBA" id="ARBA00022737"/>
    </source>
</evidence>
<comment type="caution">
    <text evidence="3">The sequence shown here is derived from an EMBL/GenBank/DDBJ whole genome shotgun (WGS) entry which is preliminary data.</text>
</comment>
<dbReference type="InterPro" id="IPR032675">
    <property type="entry name" value="LRR_dom_sf"/>
</dbReference>
<protein>
    <recommendedName>
        <fullName evidence="5">Internalin</fullName>
    </recommendedName>
</protein>
<gene>
    <name evidence="3" type="ORF">ACM46_15160</name>
</gene>
<dbReference type="PANTHER" id="PTHR47566">
    <property type="match status" value="1"/>
</dbReference>
<keyword evidence="4" id="KW-1185">Reference proteome</keyword>
<reference evidence="3 4" key="1">
    <citation type="journal article" date="2013" name="Int. J. Syst. Evol. Microbiol.">
        <title>Chryseobacterium angstadtii sp. nov., isolated from a newt tank.</title>
        <authorList>
            <person name="Kirk K.E."/>
            <person name="Hoffman J.A."/>
            <person name="Smith K.A."/>
            <person name="Strahan B.L."/>
            <person name="Failor K.C."/>
            <person name="Krebs J.E."/>
            <person name="Gale A.N."/>
            <person name="Do T.D."/>
            <person name="Sontag T.C."/>
            <person name="Batties A.M."/>
            <person name="Mistiszyn K."/>
            <person name="Newman J.D."/>
        </authorList>
    </citation>
    <scope>NUCLEOTIDE SEQUENCE [LARGE SCALE GENOMIC DNA]</scope>
    <source>
        <strain evidence="3 4">KM</strain>
    </source>
</reference>
<proteinExistence type="predicted"/>
<keyword evidence="2" id="KW-0677">Repeat</keyword>
<dbReference type="Pfam" id="PF00560">
    <property type="entry name" value="LRR_1"/>
    <property type="match status" value="1"/>
</dbReference>
<dbReference type="EMBL" id="LFND01000005">
    <property type="protein sequence ID" value="KMQ61366.1"/>
    <property type="molecule type" value="Genomic_DNA"/>
</dbReference>
<dbReference type="InterPro" id="IPR001611">
    <property type="entry name" value="Leu-rich_rpt"/>
</dbReference>
<dbReference type="AlphaFoldDB" id="A0A0J7I6D0"/>
<dbReference type="PATRIC" id="fig|558151.6.peg.3203"/>
<name>A0A0J7I6D0_9FLAO</name>
<dbReference type="GO" id="GO:0035591">
    <property type="term" value="F:signaling adaptor activity"/>
    <property type="evidence" value="ECO:0007669"/>
    <property type="project" value="TreeGrafter"/>
</dbReference>
<sequence>MKPIHIFLIHLFLYSGIVTLKAQNISFPDENFKAALIDQGVDTNGDGNIQKSEAAPIKKLHVNNANISSLVGIKNFTGLEELAFLDNRLTSADFEGMKNLKYLYGNNNKLTQLKLKGCTNLEVIFMDQNELSALDLSGMVQLRDIRINVNKLRSIDLSRKPKLEKVMLFRNELTQFKADESPELKELDLSRNQITEMDLRRFSRLKEADLNGNPLRKINVTGLGALEKLYCEPAPFAPALIKQMNTSGLVSLKEYKW</sequence>
<dbReference type="PANTHER" id="PTHR47566:SF1">
    <property type="entry name" value="PROTEIN NUD1"/>
    <property type="match status" value="1"/>
</dbReference>
<organism evidence="3 4">
    <name type="scientific">Chryseobacterium angstadtii</name>
    <dbReference type="NCBI Taxonomy" id="558151"/>
    <lineage>
        <taxon>Bacteria</taxon>
        <taxon>Pseudomonadati</taxon>
        <taxon>Bacteroidota</taxon>
        <taxon>Flavobacteriia</taxon>
        <taxon>Flavobacteriales</taxon>
        <taxon>Weeksellaceae</taxon>
        <taxon>Chryseobacterium group</taxon>
        <taxon>Chryseobacterium</taxon>
    </lineage>
</organism>
<evidence type="ECO:0008006" key="5">
    <source>
        <dbReference type="Google" id="ProtNLM"/>
    </source>
</evidence>
<keyword evidence="1" id="KW-0433">Leucine-rich repeat</keyword>
<dbReference type="Gene3D" id="3.80.10.10">
    <property type="entry name" value="Ribonuclease Inhibitor"/>
    <property type="match status" value="1"/>
</dbReference>
<dbReference type="RefSeq" id="WP_048507532.1">
    <property type="nucleotide sequence ID" value="NZ_LFND01000005.1"/>
</dbReference>
<evidence type="ECO:0000256" key="1">
    <source>
        <dbReference type="ARBA" id="ARBA00022614"/>
    </source>
</evidence>
<evidence type="ECO:0000313" key="4">
    <source>
        <dbReference type="Proteomes" id="UP000036261"/>
    </source>
</evidence>
<accession>A0A0J7I6D0</accession>
<evidence type="ECO:0000313" key="3">
    <source>
        <dbReference type="EMBL" id="KMQ61366.1"/>
    </source>
</evidence>
<dbReference type="OrthoDB" id="8901262at2"/>
<dbReference type="InterPro" id="IPR052574">
    <property type="entry name" value="CDIRP"/>
</dbReference>
<dbReference type="SUPFAM" id="SSF52058">
    <property type="entry name" value="L domain-like"/>
    <property type="match status" value="1"/>
</dbReference>
<dbReference type="STRING" id="558151.ACM46_15160"/>
<dbReference type="PROSITE" id="PS51450">
    <property type="entry name" value="LRR"/>
    <property type="match status" value="1"/>
</dbReference>